<feature type="transmembrane region" description="Helical" evidence="2">
    <location>
        <begin position="408"/>
        <end position="430"/>
    </location>
</feature>
<dbReference type="EMBL" id="QNBE01000036">
    <property type="protein sequence ID" value="RKX70536.1"/>
    <property type="molecule type" value="Genomic_DNA"/>
</dbReference>
<dbReference type="Pfam" id="PF13432">
    <property type="entry name" value="TPR_16"/>
    <property type="match status" value="1"/>
</dbReference>
<evidence type="ECO:0000313" key="4">
    <source>
        <dbReference type="Proteomes" id="UP000268469"/>
    </source>
</evidence>
<dbReference type="PROSITE" id="PS50005">
    <property type="entry name" value="TPR"/>
    <property type="match status" value="1"/>
</dbReference>
<feature type="transmembrane region" description="Helical" evidence="2">
    <location>
        <begin position="230"/>
        <end position="252"/>
    </location>
</feature>
<keyword evidence="2" id="KW-1133">Transmembrane helix</keyword>
<accession>A0A660SK91</accession>
<evidence type="ECO:0000256" key="2">
    <source>
        <dbReference type="SAM" id="Phobius"/>
    </source>
</evidence>
<feature type="transmembrane region" description="Helical" evidence="2">
    <location>
        <begin position="517"/>
        <end position="538"/>
    </location>
</feature>
<dbReference type="AlphaFoldDB" id="A0A660SK91"/>
<dbReference type="SUPFAM" id="SSF48452">
    <property type="entry name" value="TPR-like"/>
    <property type="match status" value="1"/>
</dbReference>
<evidence type="ECO:0000313" key="3">
    <source>
        <dbReference type="EMBL" id="RKX70536.1"/>
    </source>
</evidence>
<dbReference type="InterPro" id="IPR011990">
    <property type="entry name" value="TPR-like_helical_dom_sf"/>
</dbReference>
<keyword evidence="2" id="KW-0472">Membrane</keyword>
<feature type="transmembrane region" description="Helical" evidence="2">
    <location>
        <begin position="493"/>
        <end position="510"/>
    </location>
</feature>
<evidence type="ECO:0000256" key="1">
    <source>
        <dbReference type="PROSITE-ProRule" id="PRU00339"/>
    </source>
</evidence>
<dbReference type="Proteomes" id="UP000268469">
    <property type="component" value="Unassembled WGS sequence"/>
</dbReference>
<keyword evidence="1" id="KW-0802">TPR repeat</keyword>
<dbReference type="InterPro" id="IPR019734">
    <property type="entry name" value="TPR_rpt"/>
</dbReference>
<feature type="transmembrane region" description="Helical" evidence="2">
    <location>
        <begin position="138"/>
        <end position="171"/>
    </location>
</feature>
<reference evidence="3 4" key="1">
    <citation type="submission" date="2018-06" db="EMBL/GenBank/DDBJ databases">
        <title>Extensive metabolic versatility and redundancy in microbially diverse, dynamic hydrothermal sediments.</title>
        <authorList>
            <person name="Dombrowski N."/>
            <person name="Teske A."/>
            <person name="Baker B.J."/>
        </authorList>
    </citation>
    <scope>NUCLEOTIDE SEQUENCE [LARGE SCALE GENOMIC DNA]</scope>
    <source>
        <strain evidence="3">B36_G15</strain>
    </source>
</reference>
<dbReference type="SMART" id="SM00028">
    <property type="entry name" value="TPR"/>
    <property type="match status" value="3"/>
</dbReference>
<gene>
    <name evidence="3" type="ORF">DRP53_04660</name>
</gene>
<comment type="caution">
    <text evidence="3">The sequence shown here is derived from an EMBL/GenBank/DDBJ whole genome shotgun (WGS) entry which is preliminary data.</text>
</comment>
<name>A0A660SK91_UNCW3</name>
<sequence>MITILVFLLPFTDSYLEFAHSSEAEFLLYRFLSDQSPIGKKWDRYIGSDLVKGWYLHEVIKNPIIDSLLIEGLSRQVHRRHPVLALAYKRKGGISVAERLDPFSPDIPFYKLVCAISQGKLRDIVTLVQKIKEYLNDFYFQLFIVGNFLLFIYFTVFLAGIAILMVFLFRYLPVYIYNLGQYLPVPEIFRYIVAAVVILPFLFLTRNIVVVALIGAIPTLFFASRQERRWIKFILIWIILSLPVSYFVHLIVQTMRGSNKAGVIYRTLNFGYEKAIEKFHDPIAIFANAYISNLNGEWQKAESLYHRLIRIDRDDYKYLNNLGNIRFQLGDLDSAEILYRRAADLSQHSGIPFQNLANLYLKQLRFLDASRNFKIARERGAPDVDYIIDFRPPQENLWLHIFNFQFRFPFILSPYILILAIAIYILSMVISPYSVVNFCALCGGPITKESEIVDGPNHYCRGCGIKLQTARDENTRERILLQIRSRSMVWDRMRGIIFTFLLPGFAQIYSGRIGRGFLLALLPLFCYLFLYLSRPILITPYWFTPPLTSYLWRVLLPLILIPLILALIGVIGYGPRRQS</sequence>
<organism evidence="3 4">
    <name type="scientific">candidate division WOR-3 bacterium</name>
    <dbReference type="NCBI Taxonomy" id="2052148"/>
    <lineage>
        <taxon>Bacteria</taxon>
        <taxon>Bacteria division WOR-3</taxon>
    </lineage>
</organism>
<proteinExistence type="predicted"/>
<protein>
    <recommendedName>
        <fullName evidence="5">Tetratricopeptide repeat protein</fullName>
    </recommendedName>
</protein>
<evidence type="ECO:0008006" key="5">
    <source>
        <dbReference type="Google" id="ProtNLM"/>
    </source>
</evidence>
<keyword evidence="2" id="KW-0812">Transmembrane</keyword>
<feature type="transmembrane region" description="Helical" evidence="2">
    <location>
        <begin position="191"/>
        <end position="224"/>
    </location>
</feature>
<feature type="repeat" description="TPR" evidence="1">
    <location>
        <begin position="316"/>
        <end position="349"/>
    </location>
</feature>
<dbReference type="Gene3D" id="1.25.40.10">
    <property type="entry name" value="Tetratricopeptide repeat domain"/>
    <property type="match status" value="1"/>
</dbReference>
<feature type="transmembrane region" description="Helical" evidence="2">
    <location>
        <begin position="550"/>
        <end position="573"/>
    </location>
</feature>